<organism evidence="2 3">
    <name type="scientific">Cellulomonas terrae</name>
    <dbReference type="NCBI Taxonomy" id="311234"/>
    <lineage>
        <taxon>Bacteria</taxon>
        <taxon>Bacillati</taxon>
        <taxon>Actinomycetota</taxon>
        <taxon>Actinomycetes</taxon>
        <taxon>Micrococcales</taxon>
        <taxon>Cellulomonadaceae</taxon>
        <taxon>Cellulomonas</taxon>
    </lineage>
</organism>
<dbReference type="PROSITE" id="PS51819">
    <property type="entry name" value="VOC"/>
    <property type="match status" value="1"/>
</dbReference>
<dbReference type="InterPro" id="IPR029068">
    <property type="entry name" value="Glyas_Bleomycin-R_OHBP_Dase"/>
</dbReference>
<reference evidence="2 3" key="1">
    <citation type="submission" date="2019-07" db="EMBL/GenBank/DDBJ databases">
        <title>Whole genome shotgun sequence of Cellulomonas terrae NBRC 100819.</title>
        <authorList>
            <person name="Hosoyama A."/>
            <person name="Uohara A."/>
            <person name="Ohji S."/>
            <person name="Ichikawa N."/>
        </authorList>
    </citation>
    <scope>NUCLEOTIDE SEQUENCE [LARGE SCALE GENOMIC DNA]</scope>
    <source>
        <strain evidence="2 3">NBRC 100819</strain>
    </source>
</reference>
<gene>
    <name evidence="2" type="ORF">CTE05_17060</name>
</gene>
<evidence type="ECO:0000313" key="2">
    <source>
        <dbReference type="EMBL" id="GEL98159.1"/>
    </source>
</evidence>
<keyword evidence="3" id="KW-1185">Reference proteome</keyword>
<proteinExistence type="predicted"/>
<dbReference type="PANTHER" id="PTHR34109">
    <property type="entry name" value="BNAUNNG04460D PROTEIN-RELATED"/>
    <property type="match status" value="1"/>
</dbReference>
<dbReference type="SUPFAM" id="SSF54593">
    <property type="entry name" value="Glyoxalase/Bleomycin resistance protein/Dihydroxybiphenyl dioxygenase"/>
    <property type="match status" value="1"/>
</dbReference>
<name>A0A511JJU6_9CELL</name>
<sequence length="135" mass="14913">MDDQQVAAALYGYLSYQDAPGAIAWLEALGFRVVRRQDGSGGTVQHAELRLDRAVVMVASLDQDDETPGLRDRSVGRGLYLHTDRVDDLYDKALAAGGHPVFPPEDTEWGSRRARVLDPGGHEWSFGTYEPGRAW</sequence>
<dbReference type="InterPro" id="IPR037523">
    <property type="entry name" value="VOC_core"/>
</dbReference>
<dbReference type="Gene3D" id="3.30.720.120">
    <property type="match status" value="1"/>
</dbReference>
<dbReference type="Proteomes" id="UP000321049">
    <property type="component" value="Unassembled WGS sequence"/>
</dbReference>
<accession>A0A511JJU6</accession>
<dbReference type="AlphaFoldDB" id="A0A511JJU6"/>
<dbReference type="Pfam" id="PF00903">
    <property type="entry name" value="Glyoxalase"/>
    <property type="match status" value="1"/>
</dbReference>
<feature type="domain" description="VOC" evidence="1">
    <location>
        <begin position="7"/>
        <end position="129"/>
    </location>
</feature>
<comment type="caution">
    <text evidence="2">The sequence shown here is derived from an EMBL/GenBank/DDBJ whole genome shotgun (WGS) entry which is preliminary data.</text>
</comment>
<evidence type="ECO:0000259" key="1">
    <source>
        <dbReference type="PROSITE" id="PS51819"/>
    </source>
</evidence>
<dbReference type="Gene3D" id="3.30.720.110">
    <property type="match status" value="1"/>
</dbReference>
<dbReference type="RefSeq" id="WP_146845698.1">
    <property type="nucleotide sequence ID" value="NZ_BJWH01000007.1"/>
</dbReference>
<evidence type="ECO:0000313" key="3">
    <source>
        <dbReference type="Proteomes" id="UP000321049"/>
    </source>
</evidence>
<protein>
    <submittedName>
        <fullName evidence="2">Glyoxalase</fullName>
    </submittedName>
</protein>
<dbReference type="OrthoDB" id="9809391at2"/>
<dbReference type="EMBL" id="BJWH01000007">
    <property type="protein sequence ID" value="GEL98159.1"/>
    <property type="molecule type" value="Genomic_DNA"/>
</dbReference>
<dbReference type="InterPro" id="IPR004360">
    <property type="entry name" value="Glyas_Fos-R_dOase_dom"/>
</dbReference>